<keyword evidence="2" id="KW-0732">Signal</keyword>
<dbReference type="InterPro" id="IPR041821">
    <property type="entry name" value="CG11883_N"/>
</dbReference>
<feature type="region of interest" description="Disordered" evidence="4">
    <location>
        <begin position="528"/>
        <end position="592"/>
    </location>
</feature>
<dbReference type="SUPFAM" id="SSF55816">
    <property type="entry name" value="5'-nucleotidase (syn. UDP-sugar hydrolase), C-terminal domain"/>
    <property type="match status" value="1"/>
</dbReference>
<feature type="domain" description="5'-Nucleotidase C-terminal" evidence="6">
    <location>
        <begin position="317"/>
        <end position="470"/>
    </location>
</feature>
<dbReference type="PRINTS" id="PR01607">
    <property type="entry name" value="APYRASEFAMLY"/>
</dbReference>
<dbReference type="InterPro" id="IPR004843">
    <property type="entry name" value="Calcineurin-like_PHP"/>
</dbReference>
<dbReference type="GO" id="GO:0009166">
    <property type="term" value="P:nucleotide catabolic process"/>
    <property type="evidence" value="ECO:0007669"/>
    <property type="project" value="InterPro"/>
</dbReference>
<dbReference type="GO" id="GO:0016787">
    <property type="term" value="F:hydrolase activity"/>
    <property type="evidence" value="ECO:0007669"/>
    <property type="project" value="UniProtKB-KW"/>
</dbReference>
<comment type="caution">
    <text evidence="7">The sequence shown here is derived from an EMBL/GenBank/DDBJ whole genome shotgun (WGS) entry which is preliminary data.</text>
</comment>
<feature type="region of interest" description="Disordered" evidence="4">
    <location>
        <begin position="1"/>
        <end position="22"/>
    </location>
</feature>
<feature type="compositionally biased region" description="Acidic residues" evidence="4">
    <location>
        <begin position="582"/>
        <end position="592"/>
    </location>
</feature>
<sequence>MNPMASTSPATEPSVTFSSGGDLTSPPDLRLLHYNDVYHVDPSSAEPVGGVARFVTVCQEYRDSEKYKGQPELVTLFSGDVFSPSIESSTTKGGHMVPLVNKIGTQCACIGNHELDFGVEQFRHLASKCDFPWLLANVLDPALGENVPLANAKRTHMITASNGIKIGLLGLGEREWLECINVLPPNLIYKSATETAKELIPKLRAQGADIIIALTHQREHNDLKLATQMNGEIDLILGGHDHFYGHTLINGTHVLRSGTDFKNLSYLEARRSTNQPGKWDIDIWRRDIVSAVPEDKDTLTLVDKLTSKLKKKLAQPIGYTASPLDARFSTARTQESNIGNLVCDIMRYHYEADCALMAGGTIRGDMIYPPGPITMRDITNCFPFEDPLIVIRASGKKLLAALENGVSLYPALEGRFPQVSNIVFSFDPSREPGHRVVESQIGGEPLDLNREYTIVTRGYMGRGKDGYDAFLVKSEGGECEELVSEETGMLVSLLLQQYFLSLRVMGNWRHWGPSMDRHWGHVVSEVSTSHPSLVPGKPQTLSSTVEESDAGKRKSGWDDFTPNKIRRRRSSLASADGPLDGSDSDGDGDDNVVNEIEQDEKELTIMRRVFRKWCRLAKVSTKPCDDLKETEWEFRWTKPVVARVEGRIKIIGAEST</sequence>
<evidence type="ECO:0000313" key="8">
    <source>
        <dbReference type="Proteomes" id="UP000275385"/>
    </source>
</evidence>
<keyword evidence="8" id="KW-1185">Reference proteome</keyword>
<reference evidence="7 8" key="1">
    <citation type="submission" date="2018-08" db="EMBL/GenBank/DDBJ databases">
        <title>Draft genome of the lignicolous fungus Coniochaeta pulveracea.</title>
        <authorList>
            <person name="Borstlap C.J."/>
            <person name="De Witt R.N."/>
            <person name="Botha A."/>
            <person name="Volschenk H."/>
        </authorList>
    </citation>
    <scope>NUCLEOTIDE SEQUENCE [LARGE SCALE GENOMIC DNA]</scope>
    <source>
        <strain evidence="7 8">CAB683</strain>
    </source>
</reference>
<dbReference type="InterPro" id="IPR006179">
    <property type="entry name" value="5_nucleotidase/apyrase"/>
</dbReference>
<evidence type="ECO:0000259" key="5">
    <source>
        <dbReference type="Pfam" id="PF00149"/>
    </source>
</evidence>
<evidence type="ECO:0008006" key="9">
    <source>
        <dbReference type="Google" id="ProtNLM"/>
    </source>
</evidence>
<dbReference type="PANTHER" id="PTHR11575">
    <property type="entry name" value="5'-NUCLEOTIDASE-RELATED"/>
    <property type="match status" value="1"/>
</dbReference>
<dbReference type="PANTHER" id="PTHR11575:SF48">
    <property type="entry name" value="5'-NUCLEOTIDASE"/>
    <property type="match status" value="1"/>
</dbReference>
<keyword evidence="3" id="KW-0378">Hydrolase</keyword>
<dbReference type="OrthoDB" id="10252235at2759"/>
<dbReference type="Pfam" id="PF02872">
    <property type="entry name" value="5_nucleotid_C"/>
    <property type="match status" value="1"/>
</dbReference>
<dbReference type="Gene3D" id="3.60.21.10">
    <property type="match status" value="1"/>
</dbReference>
<evidence type="ECO:0000256" key="2">
    <source>
        <dbReference type="ARBA" id="ARBA00022729"/>
    </source>
</evidence>
<dbReference type="GO" id="GO:0000166">
    <property type="term" value="F:nucleotide binding"/>
    <property type="evidence" value="ECO:0007669"/>
    <property type="project" value="UniProtKB-KW"/>
</dbReference>
<accession>A0A420Y3B2</accession>
<dbReference type="InterPro" id="IPR036907">
    <property type="entry name" value="5'-Nucleotdase_C_sf"/>
</dbReference>
<dbReference type="EMBL" id="QVQW01000057">
    <property type="protein sequence ID" value="RKU42376.1"/>
    <property type="molecule type" value="Genomic_DNA"/>
</dbReference>
<dbReference type="STRING" id="177199.A0A420Y3B2"/>
<organism evidence="7 8">
    <name type="scientific">Coniochaeta pulveracea</name>
    <dbReference type="NCBI Taxonomy" id="177199"/>
    <lineage>
        <taxon>Eukaryota</taxon>
        <taxon>Fungi</taxon>
        <taxon>Dikarya</taxon>
        <taxon>Ascomycota</taxon>
        <taxon>Pezizomycotina</taxon>
        <taxon>Sordariomycetes</taxon>
        <taxon>Sordariomycetidae</taxon>
        <taxon>Coniochaetales</taxon>
        <taxon>Coniochaetaceae</taxon>
        <taxon>Coniochaeta</taxon>
    </lineage>
</organism>
<keyword evidence="3" id="KW-0547">Nucleotide-binding</keyword>
<dbReference type="CDD" id="cd07406">
    <property type="entry name" value="MPP_CG11883_N"/>
    <property type="match status" value="1"/>
</dbReference>
<dbReference type="Gene3D" id="3.90.780.10">
    <property type="entry name" value="5'-Nucleotidase, C-terminal domain"/>
    <property type="match status" value="1"/>
</dbReference>
<comment type="similarity">
    <text evidence="1 3">Belongs to the 5'-nucleotidase family.</text>
</comment>
<gene>
    <name evidence="7" type="ORF">DL546_002746</name>
</gene>
<evidence type="ECO:0000313" key="7">
    <source>
        <dbReference type="EMBL" id="RKU42376.1"/>
    </source>
</evidence>
<evidence type="ECO:0000256" key="4">
    <source>
        <dbReference type="SAM" id="MobiDB-lite"/>
    </source>
</evidence>
<protein>
    <recommendedName>
        <fullName evidence="9">5'-Nucleotidase C-terminal domain-containing protein</fullName>
    </recommendedName>
</protein>
<dbReference type="AlphaFoldDB" id="A0A420Y3B2"/>
<dbReference type="InterPro" id="IPR029052">
    <property type="entry name" value="Metallo-depent_PP-like"/>
</dbReference>
<feature type="domain" description="Calcineurin-like phosphoesterase" evidence="5">
    <location>
        <begin position="30"/>
        <end position="243"/>
    </location>
</feature>
<dbReference type="InterPro" id="IPR008334">
    <property type="entry name" value="5'-Nucleotdase_C"/>
</dbReference>
<evidence type="ECO:0000256" key="3">
    <source>
        <dbReference type="RuleBase" id="RU362119"/>
    </source>
</evidence>
<dbReference type="SUPFAM" id="SSF56300">
    <property type="entry name" value="Metallo-dependent phosphatases"/>
    <property type="match status" value="1"/>
</dbReference>
<dbReference type="Pfam" id="PF00149">
    <property type="entry name" value="Metallophos"/>
    <property type="match status" value="1"/>
</dbReference>
<proteinExistence type="inferred from homology"/>
<evidence type="ECO:0000259" key="6">
    <source>
        <dbReference type="Pfam" id="PF02872"/>
    </source>
</evidence>
<evidence type="ECO:0000256" key="1">
    <source>
        <dbReference type="ARBA" id="ARBA00006654"/>
    </source>
</evidence>
<dbReference type="Proteomes" id="UP000275385">
    <property type="component" value="Unassembled WGS sequence"/>
</dbReference>
<name>A0A420Y3B2_9PEZI</name>